<evidence type="ECO:0000256" key="7">
    <source>
        <dbReference type="ARBA" id="ARBA00040757"/>
    </source>
</evidence>
<evidence type="ECO:0000256" key="4">
    <source>
        <dbReference type="ARBA" id="ARBA00023128"/>
    </source>
</evidence>
<dbReference type="GO" id="GO:0003735">
    <property type="term" value="F:structural constituent of ribosome"/>
    <property type="evidence" value="ECO:0007669"/>
    <property type="project" value="EnsemblFungi"/>
</dbReference>
<evidence type="ECO:0000256" key="8">
    <source>
        <dbReference type="RuleBase" id="RU003830"/>
    </source>
</evidence>
<dbReference type="GO" id="GO:0006412">
    <property type="term" value="P:translation"/>
    <property type="evidence" value="ECO:0007669"/>
    <property type="project" value="InterPro"/>
</dbReference>
<evidence type="ECO:0000256" key="5">
    <source>
        <dbReference type="ARBA" id="ARBA00023274"/>
    </source>
</evidence>
<protein>
    <recommendedName>
        <fullName evidence="7">Small ribosomal subunit protein uS13m</fullName>
    </recommendedName>
</protein>
<dbReference type="EMBL" id="KQ030516">
    <property type="protein sequence ID" value="KJZ75541.1"/>
    <property type="molecule type" value="Genomic_DNA"/>
</dbReference>
<evidence type="ECO:0000256" key="2">
    <source>
        <dbReference type="ARBA" id="ARBA00008080"/>
    </source>
</evidence>
<dbReference type="FunFam" id="4.10.910.10:FF:000004">
    <property type="entry name" value="Small subunit ribosomal protein S13"/>
    <property type="match status" value="1"/>
</dbReference>
<name>A0A0F7ZKR3_9HYPO</name>
<dbReference type="Gene3D" id="4.10.910.10">
    <property type="entry name" value="30s ribosomal protein s13, domain 2"/>
    <property type="match status" value="1"/>
</dbReference>
<dbReference type="Gene3D" id="1.10.8.50">
    <property type="match status" value="1"/>
</dbReference>
<dbReference type="GO" id="GO:0003723">
    <property type="term" value="F:RNA binding"/>
    <property type="evidence" value="ECO:0007669"/>
    <property type="project" value="InterPro"/>
</dbReference>
<evidence type="ECO:0000313" key="9">
    <source>
        <dbReference type="EMBL" id="KJZ75541.1"/>
    </source>
</evidence>
<dbReference type="PROSITE" id="PS50159">
    <property type="entry name" value="RIBOSOMAL_S13_2"/>
    <property type="match status" value="1"/>
</dbReference>
<dbReference type="AlphaFoldDB" id="A0A0F7ZKR3"/>
<sequence length="125" mass="14026">MVFIMGVNFNEGKLVKKALESFYALGPNSSSRIMAKHSIHKLAKMGSLPPRTVTSLTAELSQMTIETDAKKIMQENIKRLRDIGSYRGRRHAMGLPVRGQRTRNQIATASKLNRIERGSRSTLNQ</sequence>
<comment type="similarity">
    <text evidence="2 8">Belongs to the universal ribosomal protein uS13 family.</text>
</comment>
<dbReference type="Proteomes" id="UP000054481">
    <property type="component" value="Unassembled WGS sequence"/>
</dbReference>
<keyword evidence="5 8" id="KW-0687">Ribonucleoprotein</keyword>
<dbReference type="InterPro" id="IPR001892">
    <property type="entry name" value="Ribosomal_uS13"/>
</dbReference>
<keyword evidence="3 8" id="KW-0689">Ribosomal protein</keyword>
<evidence type="ECO:0000256" key="6">
    <source>
        <dbReference type="ARBA" id="ARBA00037226"/>
    </source>
</evidence>
<evidence type="ECO:0000256" key="1">
    <source>
        <dbReference type="ARBA" id="ARBA00004173"/>
    </source>
</evidence>
<keyword evidence="10" id="KW-1185">Reference proteome</keyword>
<dbReference type="SUPFAM" id="SSF46946">
    <property type="entry name" value="S13-like H2TH domain"/>
    <property type="match status" value="1"/>
</dbReference>
<dbReference type="PANTHER" id="PTHR10871">
    <property type="entry name" value="30S RIBOSOMAL PROTEIN S13/40S RIBOSOMAL PROTEIN S18"/>
    <property type="match status" value="1"/>
</dbReference>
<dbReference type="PROSITE" id="PS00646">
    <property type="entry name" value="RIBOSOMAL_S13_1"/>
    <property type="match status" value="1"/>
</dbReference>
<dbReference type="GO" id="GO:0005777">
    <property type="term" value="C:peroxisome"/>
    <property type="evidence" value="ECO:0007669"/>
    <property type="project" value="EnsemblFungi"/>
</dbReference>
<evidence type="ECO:0000256" key="3">
    <source>
        <dbReference type="ARBA" id="ARBA00022980"/>
    </source>
</evidence>
<reference evidence="9 10" key="1">
    <citation type="journal article" date="2014" name="Genome Biol. Evol.">
        <title>Comparative genomics and transcriptomics analyses reveal divergent lifestyle features of nematode endoparasitic fungus Hirsutella minnesotensis.</title>
        <authorList>
            <person name="Lai Y."/>
            <person name="Liu K."/>
            <person name="Zhang X."/>
            <person name="Zhang X."/>
            <person name="Li K."/>
            <person name="Wang N."/>
            <person name="Shu C."/>
            <person name="Wu Y."/>
            <person name="Wang C."/>
            <person name="Bushley K.E."/>
            <person name="Xiang M."/>
            <person name="Liu X."/>
        </authorList>
    </citation>
    <scope>NUCLEOTIDE SEQUENCE [LARGE SCALE GENOMIC DNA]</scope>
    <source>
        <strain evidence="9 10">3608</strain>
    </source>
</reference>
<dbReference type="InterPro" id="IPR018269">
    <property type="entry name" value="Ribosomal_uS13_CS"/>
</dbReference>
<organism evidence="9 10">
    <name type="scientific">Hirsutella minnesotensis 3608</name>
    <dbReference type="NCBI Taxonomy" id="1043627"/>
    <lineage>
        <taxon>Eukaryota</taxon>
        <taxon>Fungi</taxon>
        <taxon>Dikarya</taxon>
        <taxon>Ascomycota</taxon>
        <taxon>Pezizomycotina</taxon>
        <taxon>Sordariomycetes</taxon>
        <taxon>Hypocreomycetidae</taxon>
        <taxon>Hypocreales</taxon>
        <taxon>Ophiocordycipitaceae</taxon>
        <taxon>Hirsutella</taxon>
    </lineage>
</organism>
<dbReference type="PIRSF" id="PIRSF002134">
    <property type="entry name" value="Ribosomal_S13"/>
    <property type="match status" value="1"/>
</dbReference>
<keyword evidence="4" id="KW-0496">Mitochondrion</keyword>
<comment type="subcellular location">
    <subcellularLocation>
        <location evidence="1">Mitochondrion</location>
    </subcellularLocation>
</comment>
<gene>
    <name evidence="9" type="ORF">HIM_05004</name>
</gene>
<comment type="function">
    <text evidence="6">Component of the mitochondrial ribosome (mitoribosome), a dedicated translation machinery responsible for the synthesis of mitochondrial genome-encoded proteins, including at least some of the essential transmembrane subunits of the mitochondrial respiratory chain. The mitoribosomes are attached to the mitochondrial inner membrane and translation products are cotranslationally integrated into the membrane.</text>
</comment>
<dbReference type="InterPro" id="IPR010979">
    <property type="entry name" value="Ribosomal_uS13-like_H2TH"/>
</dbReference>
<accession>A0A0F7ZKR3</accession>
<evidence type="ECO:0000313" key="10">
    <source>
        <dbReference type="Proteomes" id="UP000054481"/>
    </source>
</evidence>
<dbReference type="OrthoDB" id="525520at2759"/>
<dbReference type="PANTHER" id="PTHR10871:SF1">
    <property type="entry name" value="SMALL RIBOSOMAL SUBUNIT PROTEIN US13M"/>
    <property type="match status" value="1"/>
</dbReference>
<dbReference type="InterPro" id="IPR027437">
    <property type="entry name" value="Rbsml_uS13_C"/>
</dbReference>
<proteinExistence type="inferred from homology"/>
<dbReference type="Pfam" id="PF00416">
    <property type="entry name" value="Ribosomal_S13"/>
    <property type="match status" value="1"/>
</dbReference>
<dbReference type="GO" id="GO:0005763">
    <property type="term" value="C:mitochondrial small ribosomal subunit"/>
    <property type="evidence" value="ECO:0007669"/>
    <property type="project" value="EnsemblFungi"/>
</dbReference>